<keyword evidence="6" id="KW-1133">Transmembrane helix</keyword>
<dbReference type="SUPFAM" id="SSF52047">
    <property type="entry name" value="RNI-like"/>
    <property type="match status" value="1"/>
</dbReference>
<evidence type="ECO:0000313" key="11">
    <source>
        <dbReference type="Proteomes" id="UP001237642"/>
    </source>
</evidence>
<dbReference type="InterPro" id="IPR000719">
    <property type="entry name" value="Prot_kinase_dom"/>
</dbReference>
<dbReference type="InterPro" id="IPR032675">
    <property type="entry name" value="LRR_dom_sf"/>
</dbReference>
<name>A0AAD8GUU0_9APIA</name>
<evidence type="ECO:0000256" key="1">
    <source>
        <dbReference type="ARBA" id="ARBA00022679"/>
    </source>
</evidence>
<feature type="domain" description="Protein kinase" evidence="9">
    <location>
        <begin position="6"/>
        <end position="288"/>
    </location>
</feature>
<dbReference type="PROSITE" id="PS50011">
    <property type="entry name" value="PROTEIN_KINASE_DOM"/>
    <property type="match status" value="1"/>
</dbReference>
<proteinExistence type="predicted"/>
<evidence type="ECO:0000256" key="3">
    <source>
        <dbReference type="ARBA" id="ARBA00022741"/>
    </source>
</evidence>
<dbReference type="Gene3D" id="3.80.10.10">
    <property type="entry name" value="Ribonuclease Inhibitor"/>
    <property type="match status" value="1"/>
</dbReference>
<keyword evidence="3 8" id="KW-0547">Nucleotide-binding</keyword>
<evidence type="ECO:0000256" key="5">
    <source>
        <dbReference type="ARBA" id="ARBA00022840"/>
    </source>
</evidence>
<protein>
    <recommendedName>
        <fullName evidence="9">Protein kinase domain-containing protein</fullName>
    </recommendedName>
</protein>
<comment type="caution">
    <text evidence="10">The sequence shown here is derived from an EMBL/GenBank/DDBJ whole genome shotgun (WGS) entry which is preliminary data.</text>
</comment>
<dbReference type="Gene3D" id="1.10.510.10">
    <property type="entry name" value="Transferase(Phosphotransferase) domain 1"/>
    <property type="match status" value="1"/>
</dbReference>
<dbReference type="PROSITE" id="PS00107">
    <property type="entry name" value="PROTEIN_KINASE_ATP"/>
    <property type="match status" value="1"/>
</dbReference>
<dbReference type="PANTHER" id="PTHR48011:SF18">
    <property type="entry name" value="MITOGEN-ACTIVATED PROTEIN KINASE KINASE KINASE 19-RELATED"/>
    <property type="match status" value="1"/>
</dbReference>
<reference evidence="10" key="2">
    <citation type="submission" date="2023-05" db="EMBL/GenBank/DDBJ databases">
        <authorList>
            <person name="Schelkunov M.I."/>
        </authorList>
    </citation>
    <scope>NUCLEOTIDE SEQUENCE</scope>
    <source>
        <strain evidence="10">Hsosn_3</strain>
        <tissue evidence="10">Leaf</tissue>
    </source>
</reference>
<evidence type="ECO:0000256" key="7">
    <source>
        <dbReference type="ARBA" id="ARBA00023136"/>
    </source>
</evidence>
<evidence type="ECO:0000256" key="4">
    <source>
        <dbReference type="ARBA" id="ARBA00022777"/>
    </source>
</evidence>
<dbReference type="EMBL" id="JAUIZM010000011">
    <property type="protein sequence ID" value="KAK1354520.1"/>
    <property type="molecule type" value="Genomic_DNA"/>
</dbReference>
<evidence type="ECO:0000256" key="2">
    <source>
        <dbReference type="ARBA" id="ARBA00022692"/>
    </source>
</evidence>
<dbReference type="InterPro" id="IPR017441">
    <property type="entry name" value="Protein_kinase_ATP_BS"/>
</dbReference>
<dbReference type="SMART" id="SM00220">
    <property type="entry name" value="S_TKc"/>
    <property type="match status" value="1"/>
</dbReference>
<organism evidence="10 11">
    <name type="scientific">Heracleum sosnowskyi</name>
    <dbReference type="NCBI Taxonomy" id="360622"/>
    <lineage>
        <taxon>Eukaryota</taxon>
        <taxon>Viridiplantae</taxon>
        <taxon>Streptophyta</taxon>
        <taxon>Embryophyta</taxon>
        <taxon>Tracheophyta</taxon>
        <taxon>Spermatophyta</taxon>
        <taxon>Magnoliopsida</taxon>
        <taxon>eudicotyledons</taxon>
        <taxon>Gunneridae</taxon>
        <taxon>Pentapetalae</taxon>
        <taxon>asterids</taxon>
        <taxon>campanulids</taxon>
        <taxon>Apiales</taxon>
        <taxon>Apiaceae</taxon>
        <taxon>Apioideae</taxon>
        <taxon>apioid superclade</taxon>
        <taxon>Tordylieae</taxon>
        <taxon>Tordyliinae</taxon>
        <taxon>Heracleum</taxon>
    </lineage>
</organism>
<dbReference type="GO" id="GO:0004672">
    <property type="term" value="F:protein kinase activity"/>
    <property type="evidence" value="ECO:0007669"/>
    <property type="project" value="InterPro"/>
</dbReference>
<reference evidence="10" key="1">
    <citation type="submission" date="2023-02" db="EMBL/GenBank/DDBJ databases">
        <title>Genome of toxic invasive species Heracleum sosnowskyi carries increased number of genes despite the absence of recent whole-genome duplications.</title>
        <authorList>
            <person name="Schelkunov M."/>
            <person name="Shtratnikova V."/>
            <person name="Makarenko M."/>
            <person name="Klepikova A."/>
            <person name="Omelchenko D."/>
            <person name="Novikova G."/>
            <person name="Obukhova E."/>
            <person name="Bogdanov V."/>
            <person name="Penin A."/>
            <person name="Logacheva M."/>
        </authorList>
    </citation>
    <scope>NUCLEOTIDE SEQUENCE</scope>
    <source>
        <strain evidence="10">Hsosn_3</strain>
        <tissue evidence="10">Leaf</tissue>
    </source>
</reference>
<keyword evidence="1" id="KW-0808">Transferase</keyword>
<sequence length="656" mass="74438">MATLKWLRSKFLGAGTYGSVYRAECVSYNSTRVVAVKSSLQKKSWSLKWERAVLDELKGCKEIVHCFTDEDFSSIEDDKGYMYNIVLEYANGGTLGQLMESRGGLMPEYEASWYSCMLLKGLSHVHDKGFVHCDMKPDNVLVFDVPFGEYKGVMKYNLKLADFGLAKLSGSEITCGAGQEYKNRGSLLYSSPESVVFGVHEAPMDIWSLGCMVLEMLLGEGGLWNRFLDVDEQCLAELIANYEDNRLSLLLPKFECLSVNAKDFVRRCLTTTVQNRWTAEELLKHPFITHNQNLLKKLEAELAYEKMMKYQSNTPISFFLRSSHISLGAELWFDGCFTVGSRERYLSRSNLQVAASKSSKKKGKILRVADHLDNNSSIFSHIHENDSIGSSSFKHQYKQLISFISFDSREGPVPRQDIGNFIHRGTNLNCFQMICVIDLEGTFRPKLPDSIKKLSQLRIMAPGSSSSLLDIQTLWGAFVEEETQIQYGLKRLTNLRKFGLVYRSTSRQQGNLADWISKLHNLESLRLRSVDDMNNPSLLFLKLFQASASCPAAGPYTKKTMVCSSGGFPLLGVLNLWKLEELEEWIVKDGSLIILRHLEIRSCLKLKMIPEGLKHLEHCRELKLTNMFDDFKARVTKEQGVDWQNIAHIASVVVRN</sequence>
<keyword evidence="2" id="KW-0812">Transmembrane</keyword>
<keyword evidence="5 8" id="KW-0067">ATP-binding</keyword>
<keyword evidence="7" id="KW-0472">Membrane</keyword>
<dbReference type="Gene3D" id="3.30.200.20">
    <property type="entry name" value="Phosphorylase Kinase, domain 1"/>
    <property type="match status" value="1"/>
</dbReference>
<dbReference type="AlphaFoldDB" id="A0AAD8GUU0"/>
<evidence type="ECO:0000256" key="8">
    <source>
        <dbReference type="PROSITE-ProRule" id="PRU10141"/>
    </source>
</evidence>
<dbReference type="InterPro" id="IPR052751">
    <property type="entry name" value="Plant_MAPKKK"/>
</dbReference>
<gene>
    <name evidence="10" type="ORF">POM88_047776</name>
</gene>
<dbReference type="InterPro" id="IPR008271">
    <property type="entry name" value="Ser/Thr_kinase_AS"/>
</dbReference>
<dbReference type="GO" id="GO:0005524">
    <property type="term" value="F:ATP binding"/>
    <property type="evidence" value="ECO:0007669"/>
    <property type="project" value="UniProtKB-UniRule"/>
</dbReference>
<dbReference type="PANTHER" id="PTHR48011">
    <property type="entry name" value="CCR4-NOT TRANSCRIPTIONAL COMPLEX SUBUNIT CAF120-RELATED"/>
    <property type="match status" value="1"/>
</dbReference>
<dbReference type="PROSITE" id="PS00108">
    <property type="entry name" value="PROTEIN_KINASE_ST"/>
    <property type="match status" value="1"/>
</dbReference>
<dbReference type="Pfam" id="PF00069">
    <property type="entry name" value="Pkinase"/>
    <property type="match status" value="1"/>
</dbReference>
<feature type="binding site" evidence="8">
    <location>
        <position position="37"/>
    </location>
    <ligand>
        <name>ATP</name>
        <dbReference type="ChEBI" id="CHEBI:30616"/>
    </ligand>
</feature>
<evidence type="ECO:0000259" key="9">
    <source>
        <dbReference type="PROSITE" id="PS50011"/>
    </source>
</evidence>
<keyword evidence="11" id="KW-1185">Reference proteome</keyword>
<keyword evidence="4" id="KW-0418">Kinase</keyword>
<accession>A0AAD8GUU0</accession>
<dbReference type="Proteomes" id="UP001237642">
    <property type="component" value="Unassembled WGS sequence"/>
</dbReference>
<evidence type="ECO:0000256" key="6">
    <source>
        <dbReference type="ARBA" id="ARBA00022989"/>
    </source>
</evidence>
<evidence type="ECO:0000313" key="10">
    <source>
        <dbReference type="EMBL" id="KAK1354520.1"/>
    </source>
</evidence>
<dbReference type="GO" id="GO:0007165">
    <property type="term" value="P:signal transduction"/>
    <property type="evidence" value="ECO:0007669"/>
    <property type="project" value="TreeGrafter"/>
</dbReference>
<dbReference type="SUPFAM" id="SSF56112">
    <property type="entry name" value="Protein kinase-like (PK-like)"/>
    <property type="match status" value="1"/>
</dbReference>
<dbReference type="InterPro" id="IPR011009">
    <property type="entry name" value="Kinase-like_dom_sf"/>
</dbReference>